<proteinExistence type="predicted"/>
<sequence>MYNEESGANPLIGDYCPFLGDDRFLVFLRSGTKQKQQQHGRNLILNMLLFKESRTWSYHASTEIMTFEAARDYCQKTYTALVAIQNQEEIEYLNSTFSHSPSYYWIGIRKINGTWTWIGTNKSLTEEATNWAPGEPNNKQTDEDCVEIYIKREKDSGKWNDENCTKKKFALCYKAACTPTSCSSHGECVETINSHTCQCHPGFKGLRCEQVVTCQAQKHPEHGHLVCNPLGKFPYNSSCSISCAEGYLPSSTEAARCMSSGEWSTPLPKCNVVKCDALSNPDNGVVNCSQNHGSLPWNTTCMFECQEGYKLTGPQHLQCTSSGIWDNKQPTCKAVTCAAISHPQNGTVKCSHSLVGEFAFKSSCHFTCAEGFALQGPAQVECTAQGRWTQQVPVCEVVRCSRLDVSGKLNMDCNGEPVLGTECMFACPEGWTLNGSVTLTCGATGHWSGMLPTCEDFFAHRGTDCWTYHYSKRPMPWEEARAFCRRNYTDLVAIQNKGEIEYLNKTLPFSRTYYWIGIRKVEGVWTWVGTNKSLTEEAKNWGEGEPNNRKSKEDCVEIYIKRIKDSGKWNDDACHKAKRALCYTASCKPWSCSGHGQCVEVINNYTCSCDLGYYGPECQFVTQCVPLEAPKLSTMTCTHPLGNFSFMSQCAFNCSKGTDIIGIEETTCGPFGNWSSPEPTCQVIQCEPLTEPDLGTMDCNHPLVDFGFSSTCTFSCSEEAELIGEKKTICGLSGNWSSPSPKCQSKKSRRRDANLILTLLYLELMTQKEVSAWTYHYSDKPYSWNYSRAFCQKYYTDLVAIQNKNEIAYLNETIPYYNSYYWIGIRKIDNKWTWVGTKKTLTEEAENWADNEPNNKKNNQDCVEIYIKSPSAPGKWNDEPCGKRKRALCYRASCQDMSCSKQGECIETIGNYTCSCYPGFYGPECEYVRECGEFDLPQNVHMNCSHPLGNFSFKSQCSFHCAEGYALNGPRELECLASGIWTNSPPQCVALQCQDLPTSNKARVNCSHPFGDFRYQSTCSFTCDEGSFLVGASVLQCLDTGNWDAPFPECQDEATEVQYVYCPEMHCHGHSISSCSRGAMPIPHRTKPGNNVLSASSEELWFEYHLPLWMQSWIHTHGRECSPMQTFQTMDSSSSHVQSRATDYPGSPDLYWWSSSWYNRLSDEFDTPGSAKKASQTKSSKPFETSFKKIVYREYEAYFQKEKPQSRTSGLLGPTLYAEVGDIMKVHFKNKAHKPLSIHPQGIKYSKFSEGASYSDHTLPMEKMDDAVAPGQEYTYEWSISEDSGPTHDDPPCLTHIYYSYVNLVEDFNSGLIGPLLICKKGALTEDGIQKMFDKQHVLMFAVFDESKSWNQTSSLMYTVNGYVNGTIPDITVCAHDHISWHLIGMSSGPELFSIHFNGQVLEQNRRKISAITLVSATSTTANMTVSPEGRKYRSLHLDNFSNRIGKHYKKVVYKQYQDDSFTKRLEDPSSEGDGILGPIIRAQVRDTLKIVFKNMASRAYSIYPHGVTFSPYDDEVNASSTSGSNTMIRAVQPGETYTYKWNILESDEPTENDAQCLTRPYYSNVDVTRDLASGLIGLLLICKSRSLDKRGIQRAADIEQQAVFAVFDENKSWYIEDNIYKFCENPEKVKRDDPKFYESNIMSTINGYVPESIPTLGFCFDDTVQWHFCSVGTQNDLLTIHFTGHSFIYGKRHEDTLTLFPMQGESVTVTMDNVGTWMLTTMNSNPRSKKLRLRFRDAKCIRNDDDDSYEIIYEPSGSTAMTTRKMHDSSEIKDENDADSDYQEELASILGLRSFRNSSLNQEKDELNLTALALEKDSEFIPPSTNRDLGSNSSSPRNVSRLIANNFAEPLKTLLHLEAPAAGPALEHAGLDKNSTLNPPMAEHSSPYSEDHREDLPLSDVTGISLLPFGTGFKNQKPAKHQRFQVGRGRAAKHRFSQTESPAHKTRTHLSQDNSSSSRMGLWEDIPSDLLLLQQKDPSKILNGEWYLVSEKGSYEIIQDANENKTVNKLPNSPQNASRTWGENIPFKNSHGKQSGHPTYLVTRRKPLQDRQDRRNSRLKEGLPLIRTRRKKKEEKPAYHVPLSPRSFQPLRGEVNDSFSDRRHNHSLLLHASNETSLSIDLNQTFPSMNLSLAASLPDHDQTSPNDTSQTSSPPDLYPTVSPEERYQTFPIQDSDPTHSTTAHSNRSPPTQPSQIPNYDLRNQAIPTDVSQIFPSLEPEVWQTATSLDLSQPSISPDLGQMAPTPDLGQESLSPDLGQRGLSPDLSQESLSPDLGQTGLSPDLSQESLSPDLGQTGLSPDLSQESLSPDLGQTGLSPDLSQESLSPDLGQTALSPDLSQESLSPDLGQTDLSPDLSQESLSPDLGRTALSPDLSQESLSPDLGQLDLKQTSPPLDLDQTSHTSESSQSLSLPEFGQTFPYADIGQMPSPPPDSTLNNTFIPEEFNPLVVVGLSRDDGDYIEIIPGQKEESSEEDYGEFEFVAYNDPYQTDLRTDISSSRNPDNIAAWYLRSNNGNRKNYYIAAEEISWDYSKFVQSEDTDDVPEHTVFKKVVFRKYLDSTFTKLDPQGEYEEHLGILGPVIRAEVDDVIQVRFKNLASRPYSLHAHGLSYEKSSEGKTYEDDSPEWFKEDNAIQPNSTYTYVWHATTRSGPENPGSACRAWAYYSAVNPEKDIHSGLIGPLLICRKGTLHKETNMPVDMREFVLLFMVFDEKKSWYYDKKPTSHQWDDLQLAWPENVRARVGYWEPRLARLNNGGSYNAWIAEKLSTEFNPQPWIQYFGGNSDASTIKENQIDPPVVARYIRISPTRSYNKPALRLELQGCEVNGCSTPLGMESGKIENKQITASSFKKSWWGNYWGPFLARLNAQGRVNAWQAKANNNNQWLQIDLLKIKKITAIVTQGCKSLSSEMYVKSYTIHYSDQGMDWKPYREKSSMVDKIFEGNNNVRGHVKNFFSPPIISRFIRIIPKTWNQSIALRLELFGCDIY</sequence>
<comment type="caution">
    <text evidence="1">The sequence shown here is derived from an EMBL/GenBank/DDBJ whole genome shotgun (WGS) entry which is preliminary data.</text>
</comment>
<evidence type="ECO:0000313" key="2">
    <source>
        <dbReference type="Proteomes" id="UP001057279"/>
    </source>
</evidence>
<dbReference type="Proteomes" id="UP001057279">
    <property type="component" value="Linkage Group LG12"/>
</dbReference>
<evidence type="ECO:0000313" key="1">
    <source>
        <dbReference type="EMBL" id="KAI4578207.1"/>
    </source>
</evidence>
<gene>
    <name evidence="1" type="ORF">MJG53_011062</name>
</gene>
<organism evidence="1 2">
    <name type="scientific">Ovis ammon polii x Ovis aries</name>
    <dbReference type="NCBI Taxonomy" id="2918886"/>
    <lineage>
        <taxon>Eukaryota</taxon>
        <taxon>Metazoa</taxon>
        <taxon>Chordata</taxon>
        <taxon>Craniata</taxon>
        <taxon>Vertebrata</taxon>
        <taxon>Euteleostomi</taxon>
        <taxon>Mammalia</taxon>
        <taxon>Eutheria</taxon>
        <taxon>Laurasiatheria</taxon>
        <taxon>Artiodactyla</taxon>
        <taxon>Ruminantia</taxon>
        <taxon>Pecora</taxon>
        <taxon>Bovidae</taxon>
        <taxon>Caprinae</taxon>
        <taxon>Ovis</taxon>
    </lineage>
</organism>
<accession>A0ACB9URD5</accession>
<dbReference type="EMBL" id="CM043037">
    <property type="protein sequence ID" value="KAI4578207.1"/>
    <property type="molecule type" value="Genomic_DNA"/>
</dbReference>
<name>A0ACB9URD5_9CETA</name>
<reference evidence="1" key="1">
    <citation type="submission" date="2022-03" db="EMBL/GenBank/DDBJ databases">
        <title>Genomic analyses of argali, domestic sheep and their hybrids provide insights into chromosomal evolution, heterosis and genetic basis of agronomic traits.</title>
        <authorList>
            <person name="Li M."/>
        </authorList>
    </citation>
    <scope>NUCLEOTIDE SEQUENCE</scope>
    <source>
        <strain evidence="1">F1 hybrid</strain>
    </source>
</reference>
<keyword evidence="2" id="KW-1185">Reference proteome</keyword>
<protein>
    <submittedName>
        <fullName evidence="1">Uncharacterized protein</fullName>
    </submittedName>
</protein>